<dbReference type="InterPro" id="IPR001810">
    <property type="entry name" value="F-box_dom"/>
</dbReference>
<dbReference type="InterPro" id="IPR050942">
    <property type="entry name" value="F-box_BR-signaling"/>
</dbReference>
<dbReference type="Proteomes" id="UP000233837">
    <property type="component" value="Unassembled WGS sequence"/>
</dbReference>
<evidence type="ECO:0000259" key="2">
    <source>
        <dbReference type="Pfam" id="PF03478"/>
    </source>
</evidence>
<accession>A0A2I0XJ00</accession>
<dbReference type="EMBL" id="KZ501830">
    <property type="protein sequence ID" value="PKU87896.1"/>
    <property type="molecule type" value="Genomic_DNA"/>
</dbReference>
<dbReference type="InterPro" id="IPR005174">
    <property type="entry name" value="KIB1-4_b-propeller"/>
</dbReference>
<proteinExistence type="predicted"/>
<reference evidence="3 4" key="2">
    <citation type="journal article" date="2017" name="Nature">
        <title>The Apostasia genome and the evolution of orchids.</title>
        <authorList>
            <person name="Zhang G.Q."/>
            <person name="Liu K.W."/>
            <person name="Li Z."/>
            <person name="Lohaus R."/>
            <person name="Hsiao Y.Y."/>
            <person name="Niu S.C."/>
            <person name="Wang J.Y."/>
            <person name="Lin Y.C."/>
            <person name="Xu Q."/>
            <person name="Chen L.J."/>
            <person name="Yoshida K."/>
            <person name="Fujiwara S."/>
            <person name="Wang Z.W."/>
            <person name="Zhang Y.Q."/>
            <person name="Mitsuda N."/>
            <person name="Wang M."/>
            <person name="Liu G.H."/>
            <person name="Pecoraro L."/>
            <person name="Huang H.X."/>
            <person name="Xiao X.J."/>
            <person name="Lin M."/>
            <person name="Wu X.Y."/>
            <person name="Wu W.L."/>
            <person name="Chen Y.Y."/>
            <person name="Chang S.B."/>
            <person name="Sakamoto S."/>
            <person name="Ohme-Takagi M."/>
            <person name="Yagi M."/>
            <person name="Zeng S.J."/>
            <person name="Shen C.Y."/>
            <person name="Yeh C.M."/>
            <person name="Luo Y.B."/>
            <person name="Tsai W.C."/>
            <person name="Van de Peer Y."/>
            <person name="Liu Z.J."/>
        </authorList>
    </citation>
    <scope>NUCLEOTIDE SEQUENCE [LARGE SCALE GENOMIC DNA]</scope>
    <source>
        <tissue evidence="3">The whole plant</tissue>
    </source>
</reference>
<gene>
    <name evidence="3" type="ORF">MA16_Dca007838</name>
</gene>
<organism evidence="3 4">
    <name type="scientific">Dendrobium catenatum</name>
    <dbReference type="NCBI Taxonomy" id="906689"/>
    <lineage>
        <taxon>Eukaryota</taxon>
        <taxon>Viridiplantae</taxon>
        <taxon>Streptophyta</taxon>
        <taxon>Embryophyta</taxon>
        <taxon>Tracheophyta</taxon>
        <taxon>Spermatophyta</taxon>
        <taxon>Magnoliopsida</taxon>
        <taxon>Liliopsida</taxon>
        <taxon>Asparagales</taxon>
        <taxon>Orchidaceae</taxon>
        <taxon>Epidendroideae</taxon>
        <taxon>Malaxideae</taxon>
        <taxon>Dendrobiinae</taxon>
        <taxon>Dendrobium</taxon>
    </lineage>
</organism>
<feature type="domain" description="KIB1-4 beta-propeller" evidence="2">
    <location>
        <begin position="86"/>
        <end position="227"/>
    </location>
</feature>
<evidence type="ECO:0000313" key="4">
    <source>
        <dbReference type="Proteomes" id="UP000233837"/>
    </source>
</evidence>
<evidence type="ECO:0008006" key="5">
    <source>
        <dbReference type="Google" id="ProtNLM"/>
    </source>
</evidence>
<protein>
    <recommendedName>
        <fullName evidence="5">F-box domain-containing protein</fullName>
    </recommendedName>
</protein>
<dbReference type="Gene3D" id="1.20.1280.50">
    <property type="match status" value="1"/>
</dbReference>
<keyword evidence="4" id="KW-1185">Reference proteome</keyword>
<dbReference type="Pfam" id="PF00646">
    <property type="entry name" value="F-box"/>
    <property type="match status" value="1"/>
</dbReference>
<evidence type="ECO:0000259" key="1">
    <source>
        <dbReference type="Pfam" id="PF00646"/>
    </source>
</evidence>
<feature type="domain" description="F-box" evidence="1">
    <location>
        <begin position="5"/>
        <end position="39"/>
    </location>
</feature>
<dbReference type="Pfam" id="PF03478">
    <property type="entry name" value="Beta-prop_KIB1-4"/>
    <property type="match status" value="1"/>
</dbReference>
<dbReference type="AlphaFoldDB" id="A0A2I0XJ00"/>
<dbReference type="PANTHER" id="PTHR44259">
    <property type="entry name" value="OS07G0183000 PROTEIN-RELATED"/>
    <property type="match status" value="1"/>
</dbReference>
<evidence type="ECO:0000313" key="3">
    <source>
        <dbReference type="EMBL" id="PKU87896.1"/>
    </source>
</evidence>
<reference evidence="3 4" key="1">
    <citation type="journal article" date="2016" name="Sci. Rep.">
        <title>The Dendrobium catenatum Lindl. genome sequence provides insights into polysaccharide synthase, floral development and adaptive evolution.</title>
        <authorList>
            <person name="Zhang G.Q."/>
            <person name="Xu Q."/>
            <person name="Bian C."/>
            <person name="Tsai W.C."/>
            <person name="Yeh C.M."/>
            <person name="Liu K.W."/>
            <person name="Yoshida K."/>
            <person name="Zhang L.S."/>
            <person name="Chang S.B."/>
            <person name="Chen F."/>
            <person name="Shi Y."/>
            <person name="Su Y.Y."/>
            <person name="Zhang Y.Q."/>
            <person name="Chen L.J."/>
            <person name="Yin Y."/>
            <person name="Lin M."/>
            <person name="Huang H."/>
            <person name="Deng H."/>
            <person name="Wang Z.W."/>
            <person name="Zhu S.L."/>
            <person name="Zhao X."/>
            <person name="Deng C."/>
            <person name="Niu S.C."/>
            <person name="Huang J."/>
            <person name="Wang M."/>
            <person name="Liu G.H."/>
            <person name="Yang H.J."/>
            <person name="Xiao X.J."/>
            <person name="Hsiao Y.Y."/>
            <person name="Wu W.L."/>
            <person name="Chen Y.Y."/>
            <person name="Mitsuda N."/>
            <person name="Ohme-Takagi M."/>
            <person name="Luo Y.B."/>
            <person name="Van de Peer Y."/>
            <person name="Liu Z.J."/>
        </authorList>
    </citation>
    <scope>NUCLEOTIDE SEQUENCE [LARGE SCALE GENOMIC DNA]</scope>
    <source>
        <tissue evidence="3">The whole plant</tissue>
    </source>
</reference>
<name>A0A2I0XJ00_9ASPA</name>
<sequence length="364" mass="41975">MSSSWSDLPLDLLISIRKKLPLHANLFSFRSVCSQWHYASPIPHPCPLYEVKFNEVNNIIRFTLGINDDIYREHFVSLPFSSSFPISLFSRSNGWLIFKTRHNEILHLFDPVSNRKLIFPPLCPKFLRYYRRVKPTAHDVDRVSLWKVVASSSSDASIAVACIVEIKEKASVYPDRRFVFCRHAHGDCLRWSFLMEESKGIMDIALAGDGRFYAVGKDCKFYMLDERPPIIKLMKIKLWLPRHILDSEFDDNPPTKRVLTSFHGLKASGETNLDIYAAAQQHRYEMPHIALKINLPELHANCNNIYVVCDASVCDASRSYGPRRLHNDIDPDIFRPSLSGTSFNIQCQTKDKNELHFGFDTYCD</sequence>